<keyword evidence="4" id="KW-0443">Lipid metabolism</keyword>
<dbReference type="PANTHER" id="PTHR43149:SF1">
    <property type="entry name" value="DELTA(3,5)-DELTA(2,4)-DIENOYL-COA ISOMERASE, MITOCHONDRIAL"/>
    <property type="match status" value="1"/>
</dbReference>
<keyword evidence="5" id="KW-0413">Isomerase</keyword>
<comment type="caution">
    <text evidence="6">The sequence shown here is derived from an EMBL/GenBank/DDBJ whole genome shotgun (WGS) entry which is preliminary data.</text>
</comment>
<reference evidence="6" key="1">
    <citation type="submission" date="2023-10" db="EMBL/GenBank/DDBJ databases">
        <authorList>
            <person name="Chen Y."/>
            <person name="Shah S."/>
            <person name="Dougan E. K."/>
            <person name="Thang M."/>
            <person name="Chan C."/>
        </authorList>
    </citation>
    <scope>NUCLEOTIDE SEQUENCE [LARGE SCALE GENOMIC DNA]</scope>
</reference>
<protein>
    <submittedName>
        <fullName evidence="6">Uncharacterized protein</fullName>
    </submittedName>
</protein>
<sequence length="170" mass="18401">MSWVRELAFTGRQFDASEASRFGFVSHVAVDQSSLREAVSKLASAIASKSPVALRATKEMCCYAEGHDPDECMHYVRTRGPRHGGQCKRGSVRAPDLAGSCRARGAMTRVRAQDPAGSYRILQGPTFPGLDGPGSVDSRRTLNGAMLQTNDVMTSVQAFMTKQPATYSKL</sequence>
<evidence type="ECO:0000256" key="5">
    <source>
        <dbReference type="ARBA" id="ARBA00023235"/>
    </source>
</evidence>
<dbReference type="Gene3D" id="1.10.12.10">
    <property type="entry name" value="Lyase 2-enoyl-coa Hydratase, Chain A, domain 2"/>
    <property type="match status" value="1"/>
</dbReference>
<name>A0ABN9PMW3_9DINO</name>
<accession>A0ABN9PMW3</accession>
<dbReference type="Proteomes" id="UP001189429">
    <property type="component" value="Unassembled WGS sequence"/>
</dbReference>
<evidence type="ECO:0000256" key="3">
    <source>
        <dbReference type="ARBA" id="ARBA00022832"/>
    </source>
</evidence>
<evidence type="ECO:0000313" key="6">
    <source>
        <dbReference type="EMBL" id="CAK0794393.1"/>
    </source>
</evidence>
<evidence type="ECO:0000313" key="7">
    <source>
        <dbReference type="Proteomes" id="UP001189429"/>
    </source>
</evidence>
<dbReference type="EMBL" id="CAUYUJ010001133">
    <property type="protein sequence ID" value="CAK0794393.1"/>
    <property type="molecule type" value="Genomic_DNA"/>
</dbReference>
<gene>
    <name evidence="6" type="ORF">PCOR1329_LOCUS4400</name>
</gene>
<organism evidence="6 7">
    <name type="scientific">Prorocentrum cordatum</name>
    <dbReference type="NCBI Taxonomy" id="2364126"/>
    <lineage>
        <taxon>Eukaryota</taxon>
        <taxon>Sar</taxon>
        <taxon>Alveolata</taxon>
        <taxon>Dinophyceae</taxon>
        <taxon>Prorocentrales</taxon>
        <taxon>Prorocentraceae</taxon>
        <taxon>Prorocentrum</taxon>
    </lineage>
</organism>
<comment type="similarity">
    <text evidence="2">Belongs to the enoyl-CoA hydratase/isomerase family.</text>
</comment>
<evidence type="ECO:0000256" key="1">
    <source>
        <dbReference type="ARBA" id="ARBA00005005"/>
    </source>
</evidence>
<keyword evidence="7" id="KW-1185">Reference proteome</keyword>
<proteinExistence type="inferred from homology"/>
<comment type="pathway">
    <text evidence="1">Lipid metabolism; fatty acid beta-oxidation.</text>
</comment>
<evidence type="ECO:0000256" key="4">
    <source>
        <dbReference type="ARBA" id="ARBA00023098"/>
    </source>
</evidence>
<dbReference type="InterPro" id="IPR014748">
    <property type="entry name" value="Enoyl-CoA_hydra_C"/>
</dbReference>
<dbReference type="PANTHER" id="PTHR43149">
    <property type="entry name" value="ENOYL-COA HYDRATASE"/>
    <property type="match status" value="1"/>
</dbReference>
<dbReference type="Gene3D" id="3.90.226.10">
    <property type="entry name" value="2-enoyl-CoA Hydratase, Chain A, domain 1"/>
    <property type="match status" value="1"/>
</dbReference>
<evidence type="ECO:0000256" key="2">
    <source>
        <dbReference type="ARBA" id="ARBA00005254"/>
    </source>
</evidence>
<keyword evidence="3" id="KW-0276">Fatty acid metabolism</keyword>
<dbReference type="SUPFAM" id="SSF52096">
    <property type="entry name" value="ClpP/crotonase"/>
    <property type="match status" value="1"/>
</dbReference>
<dbReference type="InterPro" id="IPR045002">
    <property type="entry name" value="Ech1-like"/>
</dbReference>
<dbReference type="InterPro" id="IPR029045">
    <property type="entry name" value="ClpP/crotonase-like_dom_sf"/>
</dbReference>